<dbReference type="AlphaFoldDB" id="A0A0B7BYJ8"/>
<gene>
    <name evidence="1" type="primary">ORF217457</name>
</gene>
<protein>
    <submittedName>
        <fullName evidence="1">Uncharacterized protein</fullName>
    </submittedName>
</protein>
<organism evidence="1">
    <name type="scientific">Arion vulgaris</name>
    <dbReference type="NCBI Taxonomy" id="1028688"/>
    <lineage>
        <taxon>Eukaryota</taxon>
        <taxon>Metazoa</taxon>
        <taxon>Spiralia</taxon>
        <taxon>Lophotrochozoa</taxon>
        <taxon>Mollusca</taxon>
        <taxon>Gastropoda</taxon>
        <taxon>Heterobranchia</taxon>
        <taxon>Euthyneura</taxon>
        <taxon>Panpulmonata</taxon>
        <taxon>Eupulmonata</taxon>
        <taxon>Stylommatophora</taxon>
        <taxon>Helicina</taxon>
        <taxon>Arionoidea</taxon>
        <taxon>Arionidae</taxon>
        <taxon>Arion</taxon>
    </lineage>
</organism>
<proteinExistence type="predicted"/>
<dbReference type="EMBL" id="HACG01051121">
    <property type="protein sequence ID" value="CEK97992.1"/>
    <property type="molecule type" value="Transcribed_RNA"/>
</dbReference>
<accession>A0A0B7BYJ8</accession>
<reference evidence="1" key="1">
    <citation type="submission" date="2014-12" db="EMBL/GenBank/DDBJ databases">
        <title>Insight into the proteome of Arion vulgaris.</title>
        <authorList>
            <person name="Aradska J."/>
            <person name="Bulat T."/>
            <person name="Smidak R."/>
            <person name="Sarate P."/>
            <person name="Gangsoo J."/>
            <person name="Sialana F."/>
            <person name="Bilban M."/>
            <person name="Lubec G."/>
        </authorList>
    </citation>
    <scope>NUCLEOTIDE SEQUENCE</scope>
    <source>
        <tissue evidence="1">Skin</tissue>
    </source>
</reference>
<name>A0A0B7BYJ8_9EUPU</name>
<sequence>MNMYQINIVHSKGMGFVNLQRNRIAPMDNDASFARRVSIKEAWEESYSQKRR</sequence>
<evidence type="ECO:0000313" key="1">
    <source>
        <dbReference type="EMBL" id="CEK97992.1"/>
    </source>
</evidence>
<feature type="non-terminal residue" evidence="1">
    <location>
        <position position="52"/>
    </location>
</feature>